<comment type="catalytic activity">
    <reaction evidence="8">
        <text>Fe-coproporphyrin III + 2 H(+) = coproporphyrin III + Fe(2+)</text>
        <dbReference type="Rhea" id="RHEA:49572"/>
        <dbReference type="ChEBI" id="CHEBI:15378"/>
        <dbReference type="ChEBI" id="CHEBI:29033"/>
        <dbReference type="ChEBI" id="CHEBI:68438"/>
        <dbReference type="ChEBI" id="CHEBI:131725"/>
        <dbReference type="EC" id="4.99.1.9"/>
    </reaction>
    <physiologicalReaction direction="right-to-left" evidence="8">
        <dbReference type="Rhea" id="RHEA:49574"/>
    </physiologicalReaction>
</comment>
<keyword evidence="4 9" id="KW-0408">Iron</keyword>
<keyword evidence="3 9" id="KW-0479">Metal-binding</keyword>
<dbReference type="STRING" id="539.A7P85_05980"/>
<evidence type="ECO:0000256" key="7">
    <source>
        <dbReference type="ARBA" id="ARBA00023244"/>
    </source>
</evidence>
<dbReference type="GO" id="GO:0006783">
    <property type="term" value="P:heme biosynthetic process"/>
    <property type="evidence" value="ECO:0007669"/>
    <property type="project" value="UniProtKB-UniRule"/>
</dbReference>
<dbReference type="PROSITE" id="PS00534">
    <property type="entry name" value="FERROCHELATASE"/>
    <property type="match status" value="1"/>
</dbReference>
<dbReference type="CDD" id="cd03411">
    <property type="entry name" value="Ferrochelatase_N"/>
    <property type="match status" value="1"/>
</dbReference>
<dbReference type="InterPro" id="IPR019772">
    <property type="entry name" value="Ferrochelatase_AS"/>
</dbReference>
<comment type="catalytic activity">
    <reaction evidence="9 10">
        <text>heme b + 2 H(+) = protoporphyrin IX + Fe(2+)</text>
        <dbReference type="Rhea" id="RHEA:22584"/>
        <dbReference type="ChEBI" id="CHEBI:15378"/>
        <dbReference type="ChEBI" id="CHEBI:29033"/>
        <dbReference type="ChEBI" id="CHEBI:57306"/>
        <dbReference type="ChEBI" id="CHEBI:60344"/>
        <dbReference type="EC" id="4.98.1.1"/>
    </reaction>
</comment>
<evidence type="ECO:0000313" key="11">
    <source>
        <dbReference type="EMBL" id="OAM14840.1"/>
    </source>
</evidence>
<keyword evidence="2 9" id="KW-0963">Cytoplasm</keyword>
<dbReference type="InterPro" id="IPR001015">
    <property type="entry name" value="Ferrochelatase"/>
</dbReference>
<keyword evidence="6 9" id="KW-0456">Lyase</keyword>
<dbReference type="PANTHER" id="PTHR11108">
    <property type="entry name" value="FERROCHELATASE"/>
    <property type="match status" value="1"/>
</dbReference>
<dbReference type="GO" id="GO:0004325">
    <property type="term" value="F:ferrochelatase activity"/>
    <property type="evidence" value="ECO:0007669"/>
    <property type="project" value="UniProtKB-UniRule"/>
</dbReference>
<dbReference type="SUPFAM" id="SSF53800">
    <property type="entry name" value="Chelatase"/>
    <property type="match status" value="1"/>
</dbReference>
<comment type="function">
    <text evidence="9 10">Catalyzes the ferrous insertion into protoporphyrin IX.</text>
</comment>
<evidence type="ECO:0000256" key="9">
    <source>
        <dbReference type="HAMAP-Rule" id="MF_00323"/>
    </source>
</evidence>
<sequence length="337" mass="37468">MPHFQPEPPHGAHQQARVGILLINLGTPAAPTPEAVRPYLREFLSDQRVVELPRLLWQPLLRGIILPFRAKKSAHGYRQIWQHEGSPLAVFTAKQAAALQAELPQVLVGHAMSYGAPAVADTIAAMKAQGVDRLLAIPLYPQYAASSSGAALDKVLNELLKQRNQISLRTISRFYNHPDYIQAMAAHIRAYWQQHGRGQRILFSFHGIPEAAVQQGDPYEIECRASAQLLAEALQLSAQEWYISFQSRFGRARWIGPATSDLLTELPAKQQIRELDVFCPGFVSDCLETLEEIAIQGREQFHEAGGQTFRFIPCLNDNPAFIAALADIAQENLGGWV</sequence>
<organism evidence="11 12">
    <name type="scientific">Eikenella corrodens</name>
    <dbReference type="NCBI Taxonomy" id="539"/>
    <lineage>
        <taxon>Bacteria</taxon>
        <taxon>Pseudomonadati</taxon>
        <taxon>Pseudomonadota</taxon>
        <taxon>Betaproteobacteria</taxon>
        <taxon>Neisseriales</taxon>
        <taxon>Neisseriaceae</taxon>
        <taxon>Eikenella</taxon>
    </lineage>
</organism>
<dbReference type="CDD" id="cd00419">
    <property type="entry name" value="Ferrochelatase_C"/>
    <property type="match status" value="1"/>
</dbReference>
<evidence type="ECO:0000256" key="4">
    <source>
        <dbReference type="ARBA" id="ARBA00023004"/>
    </source>
</evidence>
<dbReference type="InterPro" id="IPR033644">
    <property type="entry name" value="Ferrochelatase_C"/>
</dbReference>
<dbReference type="GO" id="GO:0046872">
    <property type="term" value="F:metal ion binding"/>
    <property type="evidence" value="ECO:0007669"/>
    <property type="project" value="UniProtKB-KW"/>
</dbReference>
<keyword evidence="5 9" id="KW-0350">Heme biosynthesis</keyword>
<evidence type="ECO:0000256" key="6">
    <source>
        <dbReference type="ARBA" id="ARBA00023239"/>
    </source>
</evidence>
<reference evidence="12" key="1">
    <citation type="submission" date="2016-05" db="EMBL/GenBank/DDBJ databases">
        <title>Draft genome of Corynebacterium afermentans subsp. afermentans LCDC 88199T.</title>
        <authorList>
            <person name="Bernier A.-M."/>
            <person name="Bernard K."/>
        </authorList>
    </citation>
    <scope>NUCLEOTIDE SEQUENCE [LARGE SCALE GENOMIC DNA]</scope>
    <source>
        <strain evidence="12">NML04-0072</strain>
    </source>
</reference>
<dbReference type="EC" id="4.98.1.1" evidence="9 10"/>
<accession>A0A1A9RAS7</accession>
<comment type="similarity">
    <text evidence="1 9 10">Belongs to the ferrochelatase family.</text>
</comment>
<dbReference type="HAMAP" id="MF_00323">
    <property type="entry name" value="Ferrochelatase"/>
    <property type="match status" value="1"/>
</dbReference>
<dbReference type="OrthoDB" id="9809741at2"/>
<dbReference type="UniPathway" id="UPA00252">
    <property type="reaction ID" value="UER00325"/>
</dbReference>
<gene>
    <name evidence="9" type="primary">hemH</name>
    <name evidence="11" type="ORF">A7P90_11660</name>
</gene>
<feature type="binding site" evidence="9">
    <location>
        <position position="288"/>
    </location>
    <ligand>
        <name>Fe(2+)</name>
        <dbReference type="ChEBI" id="CHEBI:29033"/>
    </ligand>
</feature>
<evidence type="ECO:0000256" key="3">
    <source>
        <dbReference type="ARBA" id="ARBA00022723"/>
    </source>
</evidence>
<dbReference type="PANTHER" id="PTHR11108:SF1">
    <property type="entry name" value="FERROCHELATASE, MITOCHONDRIAL"/>
    <property type="match status" value="1"/>
</dbReference>
<evidence type="ECO:0000313" key="12">
    <source>
        <dbReference type="Proteomes" id="UP000077589"/>
    </source>
</evidence>
<evidence type="ECO:0000256" key="5">
    <source>
        <dbReference type="ARBA" id="ARBA00023133"/>
    </source>
</evidence>
<dbReference type="InterPro" id="IPR033659">
    <property type="entry name" value="Ferrochelatase_N"/>
</dbReference>
<comment type="pathway">
    <text evidence="9 10">Porphyrin-containing compound metabolism; protoheme biosynthesis; protoheme from protoporphyrin-IX: step 1/1.</text>
</comment>
<dbReference type="Gene3D" id="3.40.50.1400">
    <property type="match status" value="2"/>
</dbReference>
<dbReference type="Pfam" id="PF00762">
    <property type="entry name" value="Ferrochelatase"/>
    <property type="match status" value="1"/>
</dbReference>
<evidence type="ECO:0000256" key="2">
    <source>
        <dbReference type="ARBA" id="ARBA00022490"/>
    </source>
</evidence>
<comment type="subcellular location">
    <subcellularLocation>
        <location evidence="9 10">Cytoplasm</location>
    </subcellularLocation>
</comment>
<name>A0A1A9RAS7_EIKCO</name>
<protein>
    <recommendedName>
        <fullName evidence="9 10">Ferrochelatase</fullName>
        <ecNumber evidence="9 10">4.98.1.1</ecNumber>
    </recommendedName>
    <alternativeName>
        <fullName evidence="9">Heme synthase</fullName>
    </alternativeName>
    <alternativeName>
        <fullName evidence="9">Protoheme ferro-lyase</fullName>
    </alternativeName>
</protein>
<dbReference type="NCBIfam" id="TIGR00109">
    <property type="entry name" value="hemH"/>
    <property type="match status" value="1"/>
</dbReference>
<evidence type="ECO:0000256" key="8">
    <source>
        <dbReference type="ARBA" id="ARBA00024536"/>
    </source>
</evidence>
<dbReference type="RefSeq" id="WP_023886226.1">
    <property type="nucleotide sequence ID" value="NZ_CAUTFU010000009.1"/>
</dbReference>
<dbReference type="Proteomes" id="UP000077589">
    <property type="component" value="Unassembled WGS sequence"/>
</dbReference>
<evidence type="ECO:0000256" key="1">
    <source>
        <dbReference type="ARBA" id="ARBA00007718"/>
    </source>
</evidence>
<dbReference type="AlphaFoldDB" id="A0A1A9RAS7"/>
<dbReference type="GO" id="GO:0005737">
    <property type="term" value="C:cytoplasm"/>
    <property type="evidence" value="ECO:0007669"/>
    <property type="project" value="UniProtKB-SubCell"/>
</dbReference>
<feature type="binding site" evidence="9">
    <location>
        <position position="206"/>
    </location>
    <ligand>
        <name>Fe(2+)</name>
        <dbReference type="ChEBI" id="CHEBI:29033"/>
    </ligand>
</feature>
<keyword evidence="7 9" id="KW-0627">Porphyrin biosynthesis</keyword>
<dbReference type="FunFam" id="3.40.50.1400:FF:000002">
    <property type="entry name" value="Ferrochelatase"/>
    <property type="match status" value="1"/>
</dbReference>
<comment type="caution">
    <text evidence="11">The sequence shown here is derived from an EMBL/GenBank/DDBJ whole genome shotgun (WGS) entry which is preliminary data.</text>
</comment>
<dbReference type="EMBL" id="LXSG01000049">
    <property type="protein sequence ID" value="OAM14840.1"/>
    <property type="molecule type" value="Genomic_DNA"/>
</dbReference>
<proteinExistence type="inferred from homology"/>
<evidence type="ECO:0000256" key="10">
    <source>
        <dbReference type="RuleBase" id="RU000607"/>
    </source>
</evidence>